<comment type="caution">
    <text evidence="1">The sequence shown here is derived from an EMBL/GenBank/DDBJ whole genome shotgun (WGS) entry which is preliminary data.</text>
</comment>
<accession>A0ACC6P5B9</accession>
<reference evidence="1" key="1">
    <citation type="submission" date="2023-10" db="EMBL/GenBank/DDBJ databases">
        <title>Amphibacter perezi, gen. nov., sp. nov. a novel taxa of the family Comamonadaceae, class Betaproteobacteria isolated from the skin microbiota of Pelophylax perezi from different populations.</title>
        <authorList>
            <person name="Costa S."/>
            <person name="Proenca D.N."/>
            <person name="Lopes I."/>
            <person name="Morais P.V."/>
        </authorList>
    </citation>
    <scope>NUCLEOTIDE SEQUENCE</scope>
    <source>
        <strain evidence="1">SL12-8</strain>
    </source>
</reference>
<evidence type="ECO:0000313" key="1">
    <source>
        <dbReference type="EMBL" id="MEJ7139388.1"/>
    </source>
</evidence>
<name>A0ACC6P5B9_9BURK</name>
<dbReference type="EMBL" id="JAWDIE010000026">
    <property type="protein sequence ID" value="MEJ7139388.1"/>
    <property type="molecule type" value="Genomic_DNA"/>
</dbReference>
<proteinExistence type="predicted"/>
<evidence type="ECO:0000313" key="2">
    <source>
        <dbReference type="Proteomes" id="UP001364695"/>
    </source>
</evidence>
<gene>
    <name evidence="1" type="ORF">RV045_13260</name>
</gene>
<organism evidence="1 2">
    <name type="scientific">Amphibiibacter pelophylacis</name>
    <dbReference type="NCBI Taxonomy" id="1799477"/>
    <lineage>
        <taxon>Bacteria</taxon>
        <taxon>Pseudomonadati</taxon>
        <taxon>Pseudomonadota</taxon>
        <taxon>Betaproteobacteria</taxon>
        <taxon>Burkholderiales</taxon>
        <taxon>Sphaerotilaceae</taxon>
        <taxon>Amphibiibacter</taxon>
    </lineage>
</organism>
<keyword evidence="2" id="KW-1185">Reference proteome</keyword>
<sequence>MTTAPSALTRPASAATPQAAPEPPHPLVAFARAFAHNRGALVGLAFMVLVLLAALFAPWVAPHDPLAQYRDHLLQRPFWQEGGSLQFLLGTDETGRDVLSRLIYGARLSLVVGAASVLVALIPGIVLGLLAAFYPRALGSAIMRLMDLMMALPSLLLAVAIMAILGPGLINAILAIAIVALPGYVRLTRASALAELGRDYVTSSRVAGAGLARLMFVTVLPNCMAPLIVHATMSFSSAILDIAALGFLGLGVQPPTPEWGTMLAAARDYIESAWWVITFPGLAILLSVLSINLMGDALRDALDPKLQRIG</sequence>
<protein>
    <submittedName>
        <fullName evidence="1">ABC transporter permease subunit</fullName>
    </submittedName>
</protein>
<dbReference type="Proteomes" id="UP001364695">
    <property type="component" value="Unassembled WGS sequence"/>
</dbReference>